<dbReference type="RefSeq" id="WP_135207276.1">
    <property type="nucleotide sequence ID" value="NZ_SPVF01000140.1"/>
</dbReference>
<feature type="chain" id="PRO_5021460374" evidence="1">
    <location>
        <begin position="24"/>
        <end position="154"/>
    </location>
</feature>
<comment type="caution">
    <text evidence="2">The sequence shown here is derived from an EMBL/GenBank/DDBJ whole genome shotgun (WGS) entry which is preliminary data.</text>
</comment>
<keyword evidence="3" id="KW-1185">Reference proteome</keyword>
<reference evidence="2 3" key="1">
    <citation type="submission" date="2019-03" db="EMBL/GenBank/DDBJ databases">
        <title>Draft Genome Sequence of Massilia arenosa sp. nov., a Novel Massilia Species Isolated from a Sandy-loam Maize Soil.</title>
        <authorList>
            <person name="Raths R."/>
            <person name="Peta V."/>
            <person name="Bucking H."/>
        </authorList>
    </citation>
    <scope>NUCLEOTIDE SEQUENCE [LARGE SCALE GENOMIC DNA]</scope>
    <source>
        <strain evidence="2 3">MC02</strain>
    </source>
</reference>
<evidence type="ECO:0000313" key="2">
    <source>
        <dbReference type="EMBL" id="TFW19880.1"/>
    </source>
</evidence>
<dbReference type="OrthoDB" id="8591999at2"/>
<accession>A0A4Y9SCL8</accession>
<evidence type="ECO:0000313" key="3">
    <source>
        <dbReference type="Proteomes" id="UP000298438"/>
    </source>
</evidence>
<gene>
    <name evidence="2" type="ORF">E4L96_11055</name>
</gene>
<feature type="signal peptide" evidence="1">
    <location>
        <begin position="1"/>
        <end position="23"/>
    </location>
</feature>
<name>A0A4Y9SCL8_9BURK</name>
<dbReference type="AlphaFoldDB" id="A0A4Y9SCL8"/>
<organism evidence="2 3">
    <name type="scientific">Zemynaea arenosa</name>
    <dbReference type="NCBI Taxonomy" id="2561931"/>
    <lineage>
        <taxon>Bacteria</taxon>
        <taxon>Pseudomonadati</taxon>
        <taxon>Pseudomonadota</taxon>
        <taxon>Betaproteobacteria</taxon>
        <taxon>Burkholderiales</taxon>
        <taxon>Oxalobacteraceae</taxon>
        <taxon>Telluria group</taxon>
        <taxon>Zemynaea</taxon>
    </lineage>
</organism>
<protein>
    <submittedName>
        <fullName evidence="2">Uncharacterized protein</fullName>
    </submittedName>
</protein>
<keyword evidence="1" id="KW-0732">Signal</keyword>
<dbReference type="EMBL" id="SPVF01000140">
    <property type="protein sequence ID" value="TFW19880.1"/>
    <property type="molecule type" value="Genomic_DNA"/>
</dbReference>
<evidence type="ECO:0000256" key="1">
    <source>
        <dbReference type="SAM" id="SignalP"/>
    </source>
</evidence>
<dbReference type="Proteomes" id="UP000298438">
    <property type="component" value="Unassembled WGS sequence"/>
</dbReference>
<proteinExistence type="predicted"/>
<sequence>MKSRSVAVLVLIAFATTLAFANAAENCGVQILKPYGSSVQAGDITADLGPADDSKQASAWLGPITVGACSFDLDIIEEPLAITSRGQLIVSTYSGSQRTVSLLNLATCETTWQSATFEGRFEIRSGILHLGTSRYALDERCRPIKRMSTPSILR</sequence>